<keyword evidence="3" id="KW-1185">Reference proteome</keyword>
<gene>
    <name evidence="2" type="ORF">KK2020170_15680</name>
</gene>
<feature type="signal peptide" evidence="1">
    <location>
        <begin position="1"/>
        <end position="17"/>
    </location>
</feature>
<dbReference type="EMBL" id="AP024749">
    <property type="protein sequence ID" value="BCY28700.1"/>
    <property type="molecule type" value="Genomic_DNA"/>
</dbReference>
<feature type="chain" id="PRO_5045312447" evidence="1">
    <location>
        <begin position="18"/>
        <end position="226"/>
    </location>
</feature>
<reference evidence="2 3" key="1">
    <citation type="submission" date="2021-06" db="EMBL/GenBank/DDBJ databases">
        <title>Whole genome sequences of Flavobacterium sp. KK2020170 and assembly.</title>
        <authorList>
            <person name="Kitahara K."/>
            <person name="Miyoshi S."/>
            <person name="Uesaka K."/>
        </authorList>
    </citation>
    <scope>NUCLEOTIDE SEQUENCE [LARGE SCALE GENOMIC DNA]</scope>
    <source>
        <strain evidence="2 3">KK2020170</strain>
    </source>
</reference>
<proteinExistence type="predicted"/>
<name>A0ABM7S5M6_9FLAO</name>
<dbReference type="RefSeq" id="WP_221257814.1">
    <property type="nucleotide sequence ID" value="NZ_AP024749.1"/>
</dbReference>
<sequence>MNKLLLLFILFTFNISAQNSKTNYYLDPEGKEIPKEEKIYLKDKYPDNSLSFRKTKDSGYVYQLNVPKYSTFKVNYEFIKAEIENITDKKYNDSTIYVIEYRFLDDPCSVNHSNFMSKSLIFGRKAFLNQIKRDIEKKYNNTIFLNFFEKKIELKNNKKSKKEYFFSDVNNFFRNNLFLYPTVCGSFCLIKPNGETLVRNGEYRADSMAEHLNPEIWDQVFQSNSE</sequence>
<protein>
    <submittedName>
        <fullName evidence="2">Uncharacterized protein</fullName>
    </submittedName>
</protein>
<keyword evidence="1" id="KW-0732">Signal</keyword>
<evidence type="ECO:0000313" key="3">
    <source>
        <dbReference type="Proteomes" id="UP000825258"/>
    </source>
</evidence>
<accession>A0ABM7S5M6</accession>
<dbReference type="Proteomes" id="UP000825258">
    <property type="component" value="Chromosome"/>
</dbReference>
<evidence type="ECO:0000313" key="2">
    <source>
        <dbReference type="EMBL" id="BCY28700.1"/>
    </source>
</evidence>
<evidence type="ECO:0000256" key="1">
    <source>
        <dbReference type="SAM" id="SignalP"/>
    </source>
</evidence>
<organism evidence="2 3">
    <name type="scientific">Flavobacterium okayamense</name>
    <dbReference type="NCBI Taxonomy" id="2830782"/>
    <lineage>
        <taxon>Bacteria</taxon>
        <taxon>Pseudomonadati</taxon>
        <taxon>Bacteroidota</taxon>
        <taxon>Flavobacteriia</taxon>
        <taxon>Flavobacteriales</taxon>
        <taxon>Flavobacteriaceae</taxon>
        <taxon>Flavobacterium</taxon>
    </lineage>
</organism>